<accession>A0AAU9CGX4</accession>
<organism evidence="2 3">
    <name type="scientific">Fulvitalea axinellae</name>
    <dbReference type="NCBI Taxonomy" id="1182444"/>
    <lineage>
        <taxon>Bacteria</taxon>
        <taxon>Pseudomonadati</taxon>
        <taxon>Bacteroidota</taxon>
        <taxon>Cytophagia</taxon>
        <taxon>Cytophagales</taxon>
        <taxon>Persicobacteraceae</taxon>
        <taxon>Fulvitalea</taxon>
    </lineage>
</organism>
<dbReference type="AlphaFoldDB" id="A0AAU9CGX4"/>
<evidence type="ECO:0000313" key="3">
    <source>
        <dbReference type="Proteomes" id="UP001348817"/>
    </source>
</evidence>
<gene>
    <name evidence="2" type="ORF">FUAX_09120</name>
</gene>
<proteinExistence type="predicted"/>
<dbReference type="RefSeq" id="WP_338393738.1">
    <property type="nucleotide sequence ID" value="NZ_AP025314.1"/>
</dbReference>
<dbReference type="Proteomes" id="UP001348817">
    <property type="component" value="Chromosome"/>
</dbReference>
<dbReference type="InterPro" id="IPR050276">
    <property type="entry name" value="MshD_Acetyltransferase"/>
</dbReference>
<reference evidence="2 3" key="1">
    <citation type="submission" date="2021-12" db="EMBL/GenBank/DDBJ databases">
        <title>Genome sequencing of bacteria with rrn-lacking chromosome and rrn-plasmid.</title>
        <authorList>
            <person name="Anda M."/>
            <person name="Iwasaki W."/>
        </authorList>
    </citation>
    <scope>NUCLEOTIDE SEQUENCE [LARGE SCALE GENOMIC DNA]</scope>
    <source>
        <strain evidence="2 3">DSM 100852</strain>
    </source>
</reference>
<protein>
    <submittedName>
        <fullName evidence="2">N-acetyltransferase</fullName>
    </submittedName>
</protein>
<dbReference type="Gene3D" id="3.40.630.30">
    <property type="match status" value="1"/>
</dbReference>
<dbReference type="SUPFAM" id="SSF55729">
    <property type="entry name" value="Acyl-CoA N-acyltransferases (Nat)"/>
    <property type="match status" value="1"/>
</dbReference>
<dbReference type="PANTHER" id="PTHR43617">
    <property type="entry name" value="L-AMINO ACID N-ACETYLTRANSFERASE"/>
    <property type="match status" value="1"/>
</dbReference>
<sequence>MNVTVREERPEDNIHVFVINNEAFGGAEEADLVERLRKSTSSAPGLSLVAEAKGKVIGHILFSKCQIIAEDESWEALVLAPVAVTPILHGRGIGGKLIQEGLKKAKALGYGAVIVLGEADYYPRFGFEKASKWEVKCPFEVPDECFMAQELKPGYLEGKAGTVRYPIEFQI</sequence>
<dbReference type="Pfam" id="PF13527">
    <property type="entry name" value="Acetyltransf_9"/>
    <property type="match status" value="1"/>
</dbReference>
<evidence type="ECO:0000259" key="1">
    <source>
        <dbReference type="PROSITE" id="PS51186"/>
    </source>
</evidence>
<dbReference type="InterPro" id="IPR000182">
    <property type="entry name" value="GNAT_dom"/>
</dbReference>
<dbReference type="PROSITE" id="PS51186">
    <property type="entry name" value="GNAT"/>
    <property type="match status" value="1"/>
</dbReference>
<dbReference type="GO" id="GO:0016747">
    <property type="term" value="F:acyltransferase activity, transferring groups other than amino-acyl groups"/>
    <property type="evidence" value="ECO:0007669"/>
    <property type="project" value="InterPro"/>
</dbReference>
<feature type="domain" description="N-acetyltransferase" evidence="1">
    <location>
        <begin position="3"/>
        <end position="152"/>
    </location>
</feature>
<evidence type="ECO:0000313" key="2">
    <source>
        <dbReference type="EMBL" id="BDD08480.1"/>
    </source>
</evidence>
<dbReference type="CDD" id="cd04301">
    <property type="entry name" value="NAT_SF"/>
    <property type="match status" value="1"/>
</dbReference>
<keyword evidence="3" id="KW-1185">Reference proteome</keyword>
<dbReference type="EMBL" id="AP025314">
    <property type="protein sequence ID" value="BDD08480.1"/>
    <property type="molecule type" value="Genomic_DNA"/>
</dbReference>
<name>A0AAU9CGX4_9BACT</name>
<dbReference type="KEGG" id="fax:FUAX_09120"/>
<dbReference type="PANTHER" id="PTHR43617:SF2">
    <property type="entry name" value="UPF0039 PROTEIN SLL0451"/>
    <property type="match status" value="1"/>
</dbReference>
<dbReference type="InterPro" id="IPR016181">
    <property type="entry name" value="Acyl_CoA_acyltransferase"/>
</dbReference>